<evidence type="ECO:0000313" key="3">
    <source>
        <dbReference type="EMBL" id="KAJ7643229.1"/>
    </source>
</evidence>
<dbReference type="Gene3D" id="3.30.300.30">
    <property type="match status" value="1"/>
</dbReference>
<keyword evidence="4" id="KW-1185">Reference proteome</keyword>
<dbReference type="InterPro" id="IPR045851">
    <property type="entry name" value="AMP-bd_C_sf"/>
</dbReference>
<dbReference type="AlphaFoldDB" id="A0AAD7C9Q4"/>
<keyword evidence="3" id="KW-0436">Ligase</keyword>
<dbReference type="Proteomes" id="UP001221757">
    <property type="component" value="Unassembled WGS sequence"/>
</dbReference>
<feature type="domain" description="AMP-binding enzyme C-terminal" evidence="2">
    <location>
        <begin position="471"/>
        <end position="558"/>
    </location>
</feature>
<evidence type="ECO:0000259" key="2">
    <source>
        <dbReference type="Pfam" id="PF13193"/>
    </source>
</evidence>
<dbReference type="InterPro" id="IPR025110">
    <property type="entry name" value="AMP-bd_C"/>
</dbReference>
<dbReference type="InterPro" id="IPR000873">
    <property type="entry name" value="AMP-dep_synth/lig_dom"/>
</dbReference>
<feature type="domain" description="AMP-dependent synthetase/ligase" evidence="1">
    <location>
        <begin position="37"/>
        <end position="420"/>
    </location>
</feature>
<dbReference type="CDD" id="cd05911">
    <property type="entry name" value="Firefly_Luc_like"/>
    <property type="match status" value="1"/>
</dbReference>
<gene>
    <name evidence="3" type="ORF">B0H17DRAFT_1104531</name>
</gene>
<dbReference type="PROSITE" id="PS00455">
    <property type="entry name" value="AMP_BINDING"/>
    <property type="match status" value="1"/>
</dbReference>
<dbReference type="PANTHER" id="PTHR24096:SF422">
    <property type="entry name" value="BCDNA.GH02901"/>
    <property type="match status" value="1"/>
</dbReference>
<dbReference type="InterPro" id="IPR020845">
    <property type="entry name" value="AMP-binding_CS"/>
</dbReference>
<dbReference type="PANTHER" id="PTHR24096">
    <property type="entry name" value="LONG-CHAIN-FATTY-ACID--COA LIGASE"/>
    <property type="match status" value="1"/>
</dbReference>
<proteinExistence type="predicted"/>
<comment type="caution">
    <text evidence="3">The sequence shown here is derived from an EMBL/GenBank/DDBJ whole genome shotgun (WGS) entry which is preliminary data.</text>
</comment>
<evidence type="ECO:0000259" key="1">
    <source>
        <dbReference type="Pfam" id="PF00501"/>
    </source>
</evidence>
<dbReference type="Pfam" id="PF00501">
    <property type="entry name" value="AMP-binding"/>
    <property type="match status" value="1"/>
</dbReference>
<dbReference type="GO" id="GO:0016405">
    <property type="term" value="F:CoA-ligase activity"/>
    <property type="evidence" value="ECO:0007669"/>
    <property type="project" value="TreeGrafter"/>
</dbReference>
<protein>
    <submittedName>
        <fullName evidence="3">Phenylacetyl-CoA ligase</fullName>
    </submittedName>
</protein>
<dbReference type="InterPro" id="IPR042099">
    <property type="entry name" value="ANL_N_sf"/>
</dbReference>
<dbReference type="Pfam" id="PF13193">
    <property type="entry name" value="AMP-binding_C"/>
    <property type="match status" value="1"/>
</dbReference>
<dbReference type="EMBL" id="JARKIE010000407">
    <property type="protein sequence ID" value="KAJ7643229.1"/>
    <property type="molecule type" value="Genomic_DNA"/>
</dbReference>
<dbReference type="Gene3D" id="3.40.50.12780">
    <property type="entry name" value="N-terminal domain of ligase-like"/>
    <property type="match status" value="1"/>
</dbReference>
<evidence type="ECO:0000313" key="4">
    <source>
        <dbReference type="Proteomes" id="UP001221757"/>
    </source>
</evidence>
<name>A0AAD7C9Q4_MYCRO</name>
<reference evidence="3" key="1">
    <citation type="submission" date="2023-03" db="EMBL/GenBank/DDBJ databases">
        <title>Massive genome expansion in bonnet fungi (Mycena s.s.) driven by repeated elements and novel gene families across ecological guilds.</title>
        <authorList>
            <consortium name="Lawrence Berkeley National Laboratory"/>
            <person name="Harder C.B."/>
            <person name="Miyauchi S."/>
            <person name="Viragh M."/>
            <person name="Kuo A."/>
            <person name="Thoen E."/>
            <person name="Andreopoulos B."/>
            <person name="Lu D."/>
            <person name="Skrede I."/>
            <person name="Drula E."/>
            <person name="Henrissat B."/>
            <person name="Morin E."/>
            <person name="Kohler A."/>
            <person name="Barry K."/>
            <person name="LaButti K."/>
            <person name="Morin E."/>
            <person name="Salamov A."/>
            <person name="Lipzen A."/>
            <person name="Mereny Z."/>
            <person name="Hegedus B."/>
            <person name="Baldrian P."/>
            <person name="Stursova M."/>
            <person name="Weitz H."/>
            <person name="Taylor A."/>
            <person name="Grigoriev I.V."/>
            <person name="Nagy L.G."/>
            <person name="Martin F."/>
            <person name="Kauserud H."/>
        </authorList>
    </citation>
    <scope>NUCLEOTIDE SEQUENCE</scope>
    <source>
        <strain evidence="3">CBHHK067</strain>
    </source>
</reference>
<accession>A0AAD7C9Q4</accession>
<dbReference type="SUPFAM" id="SSF56801">
    <property type="entry name" value="Acetyl-CoA synthetase-like"/>
    <property type="match status" value="1"/>
</dbReference>
<organism evidence="3 4">
    <name type="scientific">Mycena rosella</name>
    <name type="common">Pink bonnet</name>
    <name type="synonym">Agaricus rosellus</name>
    <dbReference type="NCBI Taxonomy" id="1033263"/>
    <lineage>
        <taxon>Eukaryota</taxon>
        <taxon>Fungi</taxon>
        <taxon>Dikarya</taxon>
        <taxon>Basidiomycota</taxon>
        <taxon>Agaricomycotina</taxon>
        <taxon>Agaricomycetes</taxon>
        <taxon>Agaricomycetidae</taxon>
        <taxon>Agaricales</taxon>
        <taxon>Marasmiineae</taxon>
        <taxon>Mycenaceae</taxon>
        <taxon>Mycena</taxon>
    </lineage>
</organism>
<sequence length="575" mass="62535">MTVYQSSRSLAAPADSLTVPEFMLDNPFLQPDSSNPAKPDWVCFVDDATGRGIRFSEVRSRVGYLCAALHEPGYVQITPGDIVALISSNDIDYPVSCWAVHRLGGTIAPMNPASTADEMAHLFRLAVPAVIIVQKESVALVQDAAKSAGLAKYGTIVMDTSVGPTSEYPPTIGSLVAHGKTLLPFSQPALPPGEAKTKVAYMAFSSGTTGLPKAVCISHYNVIVNILQAEAITQVYDPELRWEEKRHRPGDVCSGVLPMYHMYGLLMNLHFVFYTRMTLVVTKHFNFEKMLDSIARYRITNLMLVPPMLLLICKHPAVKRYDLSSVRTCIAGAAPISAELTHNLLRVLPGIHFGQGYGMTETCAAVSIFPISPKVGVLGSGGKLIPGTLAKIVKSDGTLGSTGERGELYVQGPQVTLGYYKNPAATNESYIEDGWLRTGDEAYFDEEGNIFIVDRIKELIKVNGLQVAPAELEGHLLDHADVADAAVIGVPDDFSGELPCAFILLQPQTASEVKNDAQAQKKVKDSIFKHVSATKSRYKWLTGGIEFVEVIPKSPSGKILRRLLREQRAVPRAKL</sequence>